<sequence length="371" mass="40419">MKNSIHIFLVFILLLCACDDDAENEPILPEGFSYISFDASNKSVNENDTEPATVTFIYSSSTLPAQDLTINYTITFPEENAAQEGVDFILPSNSGSFILPAGQSTVEVPLFDLVNDDLSVGSRSIIFNLSAVEGFTLGKPGERESKSVEITIQEDDLFEFGFTSFEDVPTFGTLTTYPRPAASTNPLPNVQDTDPSSEAPYVSFVSTGDELGFTASFIASSVTDIEEERMGVYNNTVAAANPDDFETTFIDGDQAYITSDLDGELTLTFDEITGLNPDVADPVLDIKFFFRTTSWESTDGLAVYFETAEGRGQPLLSVFDDDAEDIEGVWQELRIPIPEDRLATGRLVVTMFNGAGSETIIIDSISIKGIK</sequence>
<dbReference type="Gene3D" id="2.60.40.2030">
    <property type="match status" value="1"/>
</dbReference>
<dbReference type="PROSITE" id="PS51257">
    <property type="entry name" value="PROKAR_LIPOPROTEIN"/>
    <property type="match status" value="1"/>
</dbReference>
<evidence type="ECO:0000313" key="1">
    <source>
        <dbReference type="EMBL" id="TPN88995.1"/>
    </source>
</evidence>
<proteinExistence type="predicted"/>
<gene>
    <name evidence="1" type="ORF">FHK87_01890</name>
</gene>
<dbReference type="EMBL" id="VFWZ01000001">
    <property type="protein sequence ID" value="TPN88995.1"/>
    <property type="molecule type" value="Genomic_DNA"/>
</dbReference>
<dbReference type="RefSeq" id="WP_140589121.1">
    <property type="nucleotide sequence ID" value="NZ_VFWZ01000001.1"/>
</dbReference>
<comment type="caution">
    <text evidence="1">The sequence shown here is derived from an EMBL/GenBank/DDBJ whole genome shotgun (WGS) entry which is preliminary data.</text>
</comment>
<dbReference type="SUPFAM" id="SSF141072">
    <property type="entry name" value="CalX-like"/>
    <property type="match status" value="1"/>
</dbReference>
<name>A0A504JKW3_9FLAO</name>
<dbReference type="OrthoDB" id="1155779at2"/>
<organism evidence="1 2">
    <name type="scientific">Aquimarina algicola</name>
    <dbReference type="NCBI Taxonomy" id="2589995"/>
    <lineage>
        <taxon>Bacteria</taxon>
        <taxon>Pseudomonadati</taxon>
        <taxon>Bacteroidota</taxon>
        <taxon>Flavobacteriia</taxon>
        <taxon>Flavobacteriales</taxon>
        <taxon>Flavobacteriaceae</taxon>
        <taxon>Aquimarina</taxon>
    </lineage>
</organism>
<dbReference type="Proteomes" id="UP000315540">
    <property type="component" value="Unassembled WGS sequence"/>
</dbReference>
<accession>A0A504JKW3</accession>
<evidence type="ECO:0000313" key="2">
    <source>
        <dbReference type="Proteomes" id="UP000315540"/>
    </source>
</evidence>
<keyword evidence="2" id="KW-1185">Reference proteome</keyword>
<dbReference type="InterPro" id="IPR038081">
    <property type="entry name" value="CalX-like_sf"/>
</dbReference>
<protein>
    <submittedName>
        <fullName evidence="1">Uncharacterized protein</fullName>
    </submittedName>
</protein>
<reference evidence="1 2" key="1">
    <citation type="submission" date="2019-06" db="EMBL/GenBank/DDBJ databases">
        <authorList>
            <person name="Meng X."/>
        </authorList>
    </citation>
    <scope>NUCLEOTIDE SEQUENCE [LARGE SCALE GENOMIC DNA]</scope>
    <source>
        <strain evidence="1 2">M625</strain>
    </source>
</reference>
<dbReference type="AlphaFoldDB" id="A0A504JKW3"/>